<accession>A0A4R3QBC9</accession>
<reference evidence="2 3" key="1">
    <citation type="submission" date="2019-03" db="EMBL/GenBank/DDBJ databases">
        <title>Genomic Encyclopedia of Type Strains, Phase IV (KMG-V): Genome sequencing to study the core and pangenomes of soil and plant-associated prokaryotes.</title>
        <authorList>
            <person name="Whitman W."/>
        </authorList>
    </citation>
    <scope>NUCLEOTIDE SEQUENCE [LARGE SCALE GENOMIC DNA]</scope>
    <source>
        <strain evidence="2 3">Hc14</strain>
    </source>
</reference>
<dbReference type="InterPro" id="IPR001962">
    <property type="entry name" value="Asn_synthase"/>
</dbReference>
<evidence type="ECO:0000259" key="1">
    <source>
        <dbReference type="Pfam" id="PF00733"/>
    </source>
</evidence>
<evidence type="ECO:0000313" key="3">
    <source>
        <dbReference type="Proteomes" id="UP000294576"/>
    </source>
</evidence>
<dbReference type="InterPro" id="IPR014729">
    <property type="entry name" value="Rossmann-like_a/b/a_fold"/>
</dbReference>
<protein>
    <submittedName>
        <fullName evidence="2">Asparagine synthase</fullName>
    </submittedName>
</protein>
<dbReference type="GO" id="GO:0006529">
    <property type="term" value="P:asparagine biosynthetic process"/>
    <property type="evidence" value="ECO:0007669"/>
    <property type="project" value="InterPro"/>
</dbReference>
<dbReference type="Gene3D" id="3.40.50.620">
    <property type="entry name" value="HUPs"/>
    <property type="match status" value="1"/>
</dbReference>
<sequence length="222" mass="25470">MSLASEFHEEGITLLRSVVNEALLKQTSIWGVLYAWLSRRSDRSMTRWIESDLDNITSVLRFLKYKHLFPSDTFTDAARYKRLSISRRFQICTLNDAKYNSLAEVLGICERKPFLYWPLVRFCISCPRSILFGGGRERGLFRHAFSDVLPRSVANRIGKSGDLNVPNLFDYEAVKNKILASDFMADFLNMDAVAAINPHHLDDETAEFIMRCATVDAYLKTL</sequence>
<gene>
    <name evidence="2" type="ORF">EV132_103319</name>
</gene>
<name>A0A4R3QBC9_RHISU</name>
<dbReference type="GO" id="GO:0004066">
    <property type="term" value="F:asparagine synthase (glutamine-hydrolyzing) activity"/>
    <property type="evidence" value="ECO:0007669"/>
    <property type="project" value="InterPro"/>
</dbReference>
<comment type="caution">
    <text evidence="2">The sequence shown here is derived from an EMBL/GenBank/DDBJ whole genome shotgun (WGS) entry which is preliminary data.</text>
</comment>
<evidence type="ECO:0000313" key="2">
    <source>
        <dbReference type="EMBL" id="TCU18199.1"/>
    </source>
</evidence>
<organism evidence="2 3">
    <name type="scientific">Rhizobium sullae</name>
    <name type="common">Rhizobium hedysari</name>
    <dbReference type="NCBI Taxonomy" id="50338"/>
    <lineage>
        <taxon>Bacteria</taxon>
        <taxon>Pseudomonadati</taxon>
        <taxon>Pseudomonadota</taxon>
        <taxon>Alphaproteobacteria</taxon>
        <taxon>Hyphomicrobiales</taxon>
        <taxon>Rhizobiaceae</taxon>
        <taxon>Rhizobium/Agrobacterium group</taxon>
        <taxon>Rhizobium</taxon>
    </lineage>
</organism>
<dbReference type="EMBL" id="SMBH01000003">
    <property type="protein sequence ID" value="TCU18199.1"/>
    <property type="molecule type" value="Genomic_DNA"/>
</dbReference>
<dbReference type="Proteomes" id="UP000294576">
    <property type="component" value="Unassembled WGS sequence"/>
</dbReference>
<dbReference type="SUPFAM" id="SSF52402">
    <property type="entry name" value="Adenine nucleotide alpha hydrolases-like"/>
    <property type="match status" value="1"/>
</dbReference>
<feature type="domain" description="Asparagine synthetase" evidence="1">
    <location>
        <begin position="97"/>
        <end position="203"/>
    </location>
</feature>
<dbReference type="AlphaFoldDB" id="A0A4R3QBC9"/>
<dbReference type="Pfam" id="PF00733">
    <property type="entry name" value="Asn_synthase"/>
    <property type="match status" value="1"/>
</dbReference>
<proteinExistence type="predicted"/>